<comment type="caution">
    <text evidence="1">The sequence shown here is derived from an EMBL/GenBank/DDBJ whole genome shotgun (WGS) entry which is preliminary data.</text>
</comment>
<protein>
    <submittedName>
        <fullName evidence="1">Uncharacterized protein</fullName>
    </submittedName>
</protein>
<gene>
    <name evidence="1" type="ORF">KIN20_015100</name>
</gene>
<organism evidence="1 2">
    <name type="scientific">Parelaphostrongylus tenuis</name>
    <name type="common">Meningeal worm</name>
    <dbReference type="NCBI Taxonomy" id="148309"/>
    <lineage>
        <taxon>Eukaryota</taxon>
        <taxon>Metazoa</taxon>
        <taxon>Ecdysozoa</taxon>
        <taxon>Nematoda</taxon>
        <taxon>Chromadorea</taxon>
        <taxon>Rhabditida</taxon>
        <taxon>Rhabditina</taxon>
        <taxon>Rhabditomorpha</taxon>
        <taxon>Strongyloidea</taxon>
        <taxon>Metastrongylidae</taxon>
        <taxon>Parelaphostrongylus</taxon>
    </lineage>
</organism>
<sequence>MSRKMMPFSASKPYAPRTSIPQFIARHPLDELHDVFTTREWLSVWGEMDERSLISHDKDTANFDSQMPLFEIDLESDLRMVRANSDVPVKAENDQQ</sequence>
<accession>A0AAD5QNS0</accession>
<evidence type="ECO:0000313" key="1">
    <source>
        <dbReference type="EMBL" id="KAJ1357072.1"/>
    </source>
</evidence>
<dbReference type="Proteomes" id="UP001196413">
    <property type="component" value="Unassembled WGS sequence"/>
</dbReference>
<dbReference type="AlphaFoldDB" id="A0AAD5QNS0"/>
<dbReference type="EMBL" id="JAHQIW010003028">
    <property type="protein sequence ID" value="KAJ1357072.1"/>
    <property type="molecule type" value="Genomic_DNA"/>
</dbReference>
<keyword evidence="2" id="KW-1185">Reference proteome</keyword>
<reference evidence="1" key="1">
    <citation type="submission" date="2021-06" db="EMBL/GenBank/DDBJ databases">
        <title>Parelaphostrongylus tenuis whole genome reference sequence.</title>
        <authorList>
            <person name="Garwood T.J."/>
            <person name="Larsen P.A."/>
            <person name="Fountain-Jones N.M."/>
            <person name="Garbe J.R."/>
            <person name="Macchietto M.G."/>
            <person name="Kania S.A."/>
            <person name="Gerhold R.W."/>
            <person name="Richards J.E."/>
            <person name="Wolf T.M."/>
        </authorList>
    </citation>
    <scope>NUCLEOTIDE SEQUENCE</scope>
    <source>
        <strain evidence="1">MNPRO001-30</strain>
        <tissue evidence="1">Meninges</tissue>
    </source>
</reference>
<name>A0AAD5QNS0_PARTN</name>
<evidence type="ECO:0000313" key="2">
    <source>
        <dbReference type="Proteomes" id="UP001196413"/>
    </source>
</evidence>
<proteinExistence type="predicted"/>